<evidence type="ECO:0000313" key="8">
    <source>
        <dbReference type="Proteomes" id="UP001454036"/>
    </source>
</evidence>
<feature type="domain" description="Glycosyltransferase N-terminal" evidence="6">
    <location>
        <begin position="7"/>
        <end position="249"/>
    </location>
</feature>
<dbReference type="CDD" id="cd03784">
    <property type="entry name" value="GT1_Gtf-like"/>
    <property type="match status" value="1"/>
</dbReference>
<dbReference type="Gene3D" id="3.40.50.2000">
    <property type="entry name" value="Glycogen Phosphorylase B"/>
    <property type="match status" value="2"/>
</dbReference>
<keyword evidence="8" id="KW-1185">Reference proteome</keyword>
<organism evidence="7 8">
    <name type="scientific">Lithospermum erythrorhizon</name>
    <name type="common">Purple gromwell</name>
    <name type="synonym">Lithospermum officinale var. erythrorhizon</name>
    <dbReference type="NCBI Taxonomy" id="34254"/>
    <lineage>
        <taxon>Eukaryota</taxon>
        <taxon>Viridiplantae</taxon>
        <taxon>Streptophyta</taxon>
        <taxon>Embryophyta</taxon>
        <taxon>Tracheophyta</taxon>
        <taxon>Spermatophyta</taxon>
        <taxon>Magnoliopsida</taxon>
        <taxon>eudicotyledons</taxon>
        <taxon>Gunneridae</taxon>
        <taxon>Pentapetalae</taxon>
        <taxon>asterids</taxon>
        <taxon>lamiids</taxon>
        <taxon>Boraginales</taxon>
        <taxon>Boraginaceae</taxon>
        <taxon>Boraginoideae</taxon>
        <taxon>Lithospermeae</taxon>
        <taxon>Lithospermum</taxon>
    </lineage>
</organism>
<keyword evidence="3 4" id="KW-0808">Transferase</keyword>
<dbReference type="FunFam" id="3.40.50.2000:FF:000071">
    <property type="entry name" value="Glycosyltransferase"/>
    <property type="match status" value="1"/>
</dbReference>
<dbReference type="EMBL" id="BAABME010024350">
    <property type="protein sequence ID" value="GAA0170042.1"/>
    <property type="molecule type" value="Genomic_DNA"/>
</dbReference>
<name>A0AAV3R4Y9_LITER</name>
<evidence type="ECO:0000256" key="5">
    <source>
        <dbReference type="RuleBase" id="RU362057"/>
    </source>
</evidence>
<dbReference type="FunFam" id="3.40.50.2000:FF:000047">
    <property type="entry name" value="Glycosyltransferase"/>
    <property type="match status" value="1"/>
</dbReference>
<dbReference type="Proteomes" id="UP001454036">
    <property type="component" value="Unassembled WGS sequence"/>
</dbReference>
<protein>
    <recommendedName>
        <fullName evidence="5">Glycosyltransferase</fullName>
        <ecNumber evidence="5">2.4.1.-</ecNumber>
    </recommendedName>
</protein>
<reference evidence="7 8" key="1">
    <citation type="submission" date="2024-01" db="EMBL/GenBank/DDBJ databases">
        <title>The complete chloroplast genome sequence of Lithospermum erythrorhizon: insights into the phylogenetic relationship among Boraginaceae species and the maternal lineages of purple gromwells.</title>
        <authorList>
            <person name="Okada T."/>
            <person name="Watanabe K."/>
        </authorList>
    </citation>
    <scope>NUCLEOTIDE SEQUENCE [LARGE SCALE GENOMIC DNA]</scope>
</reference>
<dbReference type="Pfam" id="PF00201">
    <property type="entry name" value="UDPGT"/>
    <property type="match status" value="1"/>
</dbReference>
<keyword evidence="2 4" id="KW-0328">Glycosyltransferase</keyword>
<dbReference type="EC" id="2.4.1.-" evidence="5"/>
<dbReference type="PANTHER" id="PTHR48047">
    <property type="entry name" value="GLYCOSYLTRANSFERASE"/>
    <property type="match status" value="1"/>
</dbReference>
<comment type="caution">
    <text evidence="7">The sequence shown here is derived from an EMBL/GenBank/DDBJ whole genome shotgun (WGS) entry which is preliminary data.</text>
</comment>
<evidence type="ECO:0000256" key="2">
    <source>
        <dbReference type="ARBA" id="ARBA00022676"/>
    </source>
</evidence>
<dbReference type="GO" id="GO:0035251">
    <property type="term" value="F:UDP-glucosyltransferase activity"/>
    <property type="evidence" value="ECO:0007669"/>
    <property type="project" value="TreeGrafter"/>
</dbReference>
<accession>A0AAV3R4Y9</accession>
<dbReference type="AlphaFoldDB" id="A0AAV3R4Y9"/>
<sequence>MAEQSHFVLIPFLAQGHMIPMMDIARLLASRGVVITVITTPLNAKRLEPVMSRMDANGLKIRMIRVHFPAVEVGLPEGCENFDMLPSLEDGLKFLQAAQMMQPSIEKVLEELEPSPICLISDMCFPFTTEVASKFEIPRIVFHGMCCFALVCFHIFGLLENFDNIPSSDTEYFVLPGLPDKIELTKLQIVGSVTASQHREHWIQFRSKMKEAEAVAFGVVSNSFEALEPEYIKEYRKVQGKKVWCIGPVSLSNKDSQDKAIRGNKAAIDEKNVIEWLDSLKPMSALYVCPGSLSKLGTSQLIELGLGLESSNMPFIWVLREPPEKFKNWLEEEKFEERVKGRGLLIKGWAPQVLILSHDSVGGFLTHCGWNSSLEGISAGLPLITWPYFADQFCNERLIVNVLGVGVQAGVEVPVLIGQEENMGVLVTRDDIKMVVEKLMDGGVEGEVRRNRAKELGEMARRAVDEGGSSHLSITQLIQDIIAEAVKKSCDTKE</sequence>
<gene>
    <name evidence="7" type="ORF">LIER_40877</name>
</gene>
<dbReference type="Pfam" id="PF26168">
    <property type="entry name" value="Glyco_transf_N"/>
    <property type="match status" value="1"/>
</dbReference>
<dbReference type="PROSITE" id="PS00375">
    <property type="entry name" value="UDPGT"/>
    <property type="match status" value="1"/>
</dbReference>
<evidence type="ECO:0000256" key="3">
    <source>
        <dbReference type="ARBA" id="ARBA00022679"/>
    </source>
</evidence>
<proteinExistence type="inferred from homology"/>
<evidence type="ECO:0000256" key="4">
    <source>
        <dbReference type="RuleBase" id="RU003718"/>
    </source>
</evidence>
<evidence type="ECO:0000313" key="7">
    <source>
        <dbReference type="EMBL" id="GAA0170042.1"/>
    </source>
</evidence>
<dbReference type="InterPro" id="IPR035595">
    <property type="entry name" value="UDP_glycos_trans_CS"/>
</dbReference>
<evidence type="ECO:0000259" key="6">
    <source>
        <dbReference type="Pfam" id="PF26168"/>
    </source>
</evidence>
<evidence type="ECO:0000256" key="1">
    <source>
        <dbReference type="ARBA" id="ARBA00009995"/>
    </source>
</evidence>
<dbReference type="InterPro" id="IPR002213">
    <property type="entry name" value="UDP_glucos_trans"/>
</dbReference>
<dbReference type="PANTHER" id="PTHR48047:SF229">
    <property type="entry name" value="UDP-GLYCOSYLTRANSFERASE 73C3-RELATED"/>
    <property type="match status" value="1"/>
</dbReference>
<comment type="similarity">
    <text evidence="1 4">Belongs to the UDP-glycosyltransferase family.</text>
</comment>
<dbReference type="InterPro" id="IPR058980">
    <property type="entry name" value="Glyco_transf_N"/>
</dbReference>
<dbReference type="SUPFAM" id="SSF53756">
    <property type="entry name" value="UDP-Glycosyltransferase/glycogen phosphorylase"/>
    <property type="match status" value="1"/>
</dbReference>